<dbReference type="RefSeq" id="WP_214173269.1">
    <property type="nucleotide sequence ID" value="NZ_JAHCVJ010000012.1"/>
</dbReference>
<dbReference type="EMBL" id="JAHCVJ010000012">
    <property type="protein sequence ID" value="MBT0666501.1"/>
    <property type="molecule type" value="Genomic_DNA"/>
</dbReference>
<comment type="caution">
    <text evidence="1">The sequence shown here is derived from an EMBL/GenBank/DDBJ whole genome shotgun (WGS) entry which is preliminary data.</text>
</comment>
<accession>A0AAW4LDI7</accession>
<name>A0AAW4LDI7_9BACT</name>
<dbReference type="Proteomes" id="UP000811899">
    <property type="component" value="Unassembled WGS sequence"/>
</dbReference>
<organism evidence="1 2">
    <name type="scientific">Geoanaerobacter pelophilus</name>
    <dbReference type="NCBI Taxonomy" id="60036"/>
    <lineage>
        <taxon>Bacteria</taxon>
        <taxon>Pseudomonadati</taxon>
        <taxon>Thermodesulfobacteriota</taxon>
        <taxon>Desulfuromonadia</taxon>
        <taxon>Geobacterales</taxon>
        <taxon>Geobacteraceae</taxon>
        <taxon>Geoanaerobacter</taxon>
    </lineage>
</organism>
<gene>
    <name evidence="1" type="ORF">KI809_19505</name>
</gene>
<protein>
    <submittedName>
        <fullName evidence="1">Uncharacterized protein</fullName>
    </submittedName>
</protein>
<keyword evidence="2" id="KW-1185">Reference proteome</keyword>
<evidence type="ECO:0000313" key="1">
    <source>
        <dbReference type="EMBL" id="MBT0666501.1"/>
    </source>
</evidence>
<sequence>MKKRELVLVETLKKVKDLREKGYEGYAEKVRDSLTVKRNMIEFSSWDKSLERAFNLIWDCIDNDAPIDYLETYLIDCMYVEEADLIDADKSGIMETDPDYFFTTRGYVYAYGEVLAILQSVREKWTLKSWDLITTLETIGQSELPL</sequence>
<dbReference type="AlphaFoldDB" id="A0AAW4LDI7"/>
<reference evidence="1 2" key="1">
    <citation type="submission" date="2021-05" db="EMBL/GenBank/DDBJ databases">
        <title>The draft genome of Geobacter pelophilus DSM 12255.</title>
        <authorList>
            <person name="Xu Z."/>
            <person name="Masuda Y."/>
            <person name="Itoh H."/>
            <person name="Senoo K."/>
        </authorList>
    </citation>
    <scope>NUCLEOTIDE SEQUENCE [LARGE SCALE GENOMIC DNA]</scope>
    <source>
        <strain evidence="1 2">DSM 12255</strain>
    </source>
</reference>
<evidence type="ECO:0000313" key="2">
    <source>
        <dbReference type="Proteomes" id="UP000811899"/>
    </source>
</evidence>
<proteinExistence type="predicted"/>